<dbReference type="Proteomes" id="UP001548189">
    <property type="component" value="Unassembled WGS sequence"/>
</dbReference>
<dbReference type="InterPro" id="IPR039426">
    <property type="entry name" value="TonB-dep_rcpt-like"/>
</dbReference>
<evidence type="ECO:0000313" key="1">
    <source>
        <dbReference type="EMBL" id="MET1254270.1"/>
    </source>
</evidence>
<gene>
    <name evidence="1" type="ORF">ABVT43_03920</name>
</gene>
<dbReference type="Gene3D" id="2.60.40.1120">
    <property type="entry name" value="Carboxypeptidase-like, regulatory domain"/>
    <property type="match status" value="1"/>
</dbReference>
<dbReference type="EMBL" id="JBEVCJ010000003">
    <property type="protein sequence ID" value="MET1254270.1"/>
    <property type="molecule type" value="Genomic_DNA"/>
</dbReference>
<keyword evidence="1" id="KW-0675">Receptor</keyword>
<dbReference type="InterPro" id="IPR057601">
    <property type="entry name" value="Oar-like_b-barrel"/>
</dbReference>
<proteinExistence type="predicted"/>
<accession>A0ABV2BQQ9</accession>
<name>A0ABV2BQQ9_9GAMM</name>
<evidence type="ECO:0000313" key="2">
    <source>
        <dbReference type="Proteomes" id="UP001548189"/>
    </source>
</evidence>
<dbReference type="Gene3D" id="2.170.130.10">
    <property type="entry name" value="TonB-dependent receptor, plug domain"/>
    <property type="match status" value="1"/>
</dbReference>
<dbReference type="PANTHER" id="PTHR30069">
    <property type="entry name" value="TONB-DEPENDENT OUTER MEMBRANE RECEPTOR"/>
    <property type="match status" value="1"/>
</dbReference>
<dbReference type="PANTHER" id="PTHR30069:SF46">
    <property type="entry name" value="OAR PROTEIN"/>
    <property type="match status" value="1"/>
</dbReference>
<dbReference type="InterPro" id="IPR013784">
    <property type="entry name" value="Carb-bd-like_fold"/>
</dbReference>
<dbReference type="InterPro" id="IPR012910">
    <property type="entry name" value="Plug_dom"/>
</dbReference>
<comment type="caution">
    <text evidence="1">The sequence shown here is derived from an EMBL/GenBank/DDBJ whole genome shotgun (WGS) entry which is preliminary data.</text>
</comment>
<dbReference type="Pfam" id="PF07715">
    <property type="entry name" value="Plug"/>
    <property type="match status" value="1"/>
</dbReference>
<keyword evidence="2" id="KW-1185">Reference proteome</keyword>
<dbReference type="InterPro" id="IPR037066">
    <property type="entry name" value="Plug_dom_sf"/>
</dbReference>
<reference evidence="1 2" key="1">
    <citation type="submission" date="2024-06" db="EMBL/GenBank/DDBJ databases">
        <authorList>
            <person name="Li F."/>
        </authorList>
    </citation>
    <scope>NUCLEOTIDE SEQUENCE [LARGE SCALE GENOMIC DNA]</scope>
    <source>
        <strain evidence="1 2">GXAS 311</strain>
    </source>
</reference>
<organism evidence="1 2">
    <name type="scientific">Aliikangiella maris</name>
    <dbReference type="NCBI Taxonomy" id="3162458"/>
    <lineage>
        <taxon>Bacteria</taxon>
        <taxon>Pseudomonadati</taxon>
        <taxon>Pseudomonadota</taxon>
        <taxon>Gammaproteobacteria</taxon>
        <taxon>Oceanospirillales</taxon>
        <taxon>Pleioneaceae</taxon>
        <taxon>Aliikangiella</taxon>
    </lineage>
</organism>
<dbReference type="SUPFAM" id="SSF49452">
    <property type="entry name" value="Starch-binding domain-like"/>
    <property type="match status" value="1"/>
</dbReference>
<sequence>MRRCTKVLAGFALSLCSAAVLAADTGGELRGHVESSSGIDIANAVITVKHKGKGITRTVVTNSVGDYVLRNLPVGEYEIIVSGNGYDNDTSSIRIVVGEPAIIETVLGGGDSGNVVRIVGTQIQGLNMSETTSGRSFDYEDIKMMPVENGFESMVLMTAGTVENGSPENFNGASSIGGASSAENGYYLNGINITQIQSGLGSFRMPWEAIEQTNVQTGGVTADFGGALGGIINAVSKSGDNEFRFGSQVRYDPKFGYTAHDSIRLKSDPASYSSGPGISQNNERDDSEYTELNIWASGPIVEDKAFFYVLFNPIRDNDEWANNTVFVERERQSDRWFANFEWFITDEHSIGLTTFNTKRETERLTLPYNKDTNTIGSLSAGNDGKSYAEDGGNFIGITYHGDLSDYLTLDVVFGRTEEEEIPKPANDLPLVNDCSTGTCIGYSSHSDSVIEQQEFTRDQFRADFHLDLDDHAISFGVDQYEIDVYVNNRQNGAVVGDINEVDNSAATGWWDYGIAGVGSIGASAVTDGVSSGTEFVRRRVRNRFSDSTVSSKAFYIQDVWSITDEVTLNLGVRFVDFENTVSSGEAYADLDGNVAPRISAIWDIGGKGQDKLFASFGRYFQPVAARMNITQGSSSIEYFDYYENPTPEQAPALLADGSPSRGDNLIPRFFRQVGITDPNLIASKNLEAMYSEQFSIGYSTQFNDYQASVTGTYNELKRSVEDTDYGPVLVNKLAELGIVDNTGQGSFYVLSNPGDDVEIAYDFDGDGNVDEITLTAEDHLLPKAERKYIAWDFTLQGPVTENFEIYAAYTWSHSYGNTEGLVKTTNGQADPGWTSDYDYGEALDYASGNLPNDRRHSVKLSGIYDINDSMSLGIAYRGASGRPLNKLTPHPEGVDGCAPTSPWAACQSRSYIGAFYDEFGNPVPRGSAGELDWTHNFDLSFTYRDEEILEGLLLKATVYNLFAADTPIDVREWTGPDYGVAEILQRPRYLSLTARLEF</sequence>
<dbReference type="SUPFAM" id="SSF56935">
    <property type="entry name" value="Porins"/>
    <property type="match status" value="1"/>
</dbReference>
<dbReference type="InterPro" id="IPR036942">
    <property type="entry name" value="Beta-barrel_TonB_sf"/>
</dbReference>
<dbReference type="Gene3D" id="2.40.170.20">
    <property type="entry name" value="TonB-dependent receptor, beta-barrel domain"/>
    <property type="match status" value="1"/>
</dbReference>
<dbReference type="Pfam" id="PF25183">
    <property type="entry name" value="OMP_b-brl_4"/>
    <property type="match status" value="1"/>
</dbReference>
<dbReference type="Pfam" id="PF13620">
    <property type="entry name" value="CarboxypepD_reg"/>
    <property type="match status" value="1"/>
</dbReference>
<protein>
    <submittedName>
        <fullName evidence="1">TonB-dependent receptor</fullName>
    </submittedName>
</protein>